<reference evidence="1 4" key="1">
    <citation type="submission" date="2009-10" db="EMBL/GenBank/DDBJ databases">
        <authorList>
            <consortium name="Los Alamos National Laboratory (LANL)"/>
            <consortium name="National Microbial Pathogen Data Resource (NMPDR)"/>
            <person name="Munk A.C."/>
            <person name="Chertkov O."/>
            <person name="Tapia R."/>
            <person name="Green L."/>
            <person name="Rogers Y."/>
            <person name="Detter J.C."/>
            <person name="Bruce D."/>
            <person name="Brettin T.S."/>
            <person name="Colwell R.R."/>
            <person name="Huq A."/>
            <person name="Grim C.J."/>
            <person name="Hasan N.A."/>
            <person name="Bartels D."/>
            <person name="Vonstein V."/>
        </authorList>
    </citation>
    <scope>NUCLEOTIDE SEQUENCE [LARGE SCALE GENOMIC DNA]</scope>
    <source>
        <strain evidence="1 4">CIP 102891</strain>
    </source>
</reference>
<dbReference type="EMBL" id="AFWH01000084">
    <property type="protein sequence ID" value="EGU45210.1"/>
    <property type="molecule type" value="Genomic_DNA"/>
</dbReference>
<dbReference type="eggNOG" id="ENOG5032BI6">
    <property type="taxonomic scope" value="Bacteria"/>
</dbReference>
<evidence type="ECO:0000313" key="3">
    <source>
        <dbReference type="Proteomes" id="UP000002817"/>
    </source>
</evidence>
<dbReference type="AlphaFoldDB" id="C9QJ57"/>
<dbReference type="PATRIC" id="fig|675816.5.peg.4074"/>
<protein>
    <submittedName>
        <fullName evidence="2">Uncharacterized protein</fullName>
    </submittedName>
</protein>
<dbReference type="STRING" id="675816.VIA_002249"/>
<evidence type="ECO:0000313" key="1">
    <source>
        <dbReference type="EMBL" id="EEX91607.1"/>
    </source>
</evidence>
<dbReference type="RefSeq" id="WP_004413154.1">
    <property type="nucleotide sequence ID" value="NZ_ACZV01000005.1"/>
</dbReference>
<gene>
    <name evidence="1" type="ORF">VIA_002249</name>
    <name evidence="2" type="ORF">VIOR3934_10755</name>
</gene>
<reference evidence="2 3" key="3">
    <citation type="journal article" date="2012" name="Int. J. Syst. Evol. Microbiol.">
        <title>Vibrio caribbeanicus sp. nov., isolated from the marine sponge Scleritoderma cyanea.</title>
        <authorList>
            <person name="Hoffmann M."/>
            <person name="Monday S.R."/>
            <person name="Allard M.W."/>
            <person name="Strain E.A."/>
            <person name="Whittaker P."/>
            <person name="Naum M."/>
            <person name="McCarthy P.J."/>
            <person name="Lopez J.V."/>
            <person name="Fischer M."/>
            <person name="Brown E.W."/>
        </authorList>
    </citation>
    <scope>NUCLEOTIDE SEQUENCE [LARGE SCALE GENOMIC DNA]</scope>
    <source>
        <strain evidence="2">CIP 102891</strain>
        <strain evidence="3">CIP 102891 / ATCC 33934</strain>
    </source>
</reference>
<evidence type="ECO:0000313" key="4">
    <source>
        <dbReference type="Proteomes" id="UP000003515"/>
    </source>
</evidence>
<name>C9QJ57_VIBOR</name>
<accession>C9QJ57</accession>
<comment type="caution">
    <text evidence="2">The sequence shown here is derived from an EMBL/GenBank/DDBJ whole genome shotgun (WGS) entry which is preliminary data.</text>
</comment>
<reference evidence="2" key="2">
    <citation type="submission" date="2011-08" db="EMBL/GenBank/DDBJ databases">
        <authorList>
            <person name="Hoffman M."/>
            <person name="Strain E.A."/>
            <person name="Brown E."/>
            <person name="Allard M.W."/>
        </authorList>
    </citation>
    <scope>NUCLEOTIDE SEQUENCE</scope>
    <source>
        <strain evidence="2">CIP 102891</strain>
    </source>
</reference>
<dbReference type="Proteomes" id="UP000003515">
    <property type="component" value="Unassembled WGS sequence"/>
</dbReference>
<proteinExistence type="predicted"/>
<keyword evidence="4" id="KW-1185">Reference proteome</keyword>
<dbReference type="EMBL" id="ACZV01000005">
    <property type="protein sequence ID" value="EEX91607.1"/>
    <property type="molecule type" value="Genomic_DNA"/>
</dbReference>
<organism evidence="2 3">
    <name type="scientific">Vibrio orientalis CIP 102891 = ATCC 33934</name>
    <dbReference type="NCBI Taxonomy" id="675816"/>
    <lineage>
        <taxon>Bacteria</taxon>
        <taxon>Pseudomonadati</taxon>
        <taxon>Pseudomonadota</taxon>
        <taxon>Gammaproteobacteria</taxon>
        <taxon>Vibrionales</taxon>
        <taxon>Vibrionaceae</taxon>
        <taxon>Vibrio</taxon>
        <taxon>Vibrio oreintalis group</taxon>
    </lineage>
</organism>
<dbReference type="Proteomes" id="UP000002817">
    <property type="component" value="Unassembled WGS sequence"/>
</dbReference>
<evidence type="ECO:0000313" key="2">
    <source>
        <dbReference type="EMBL" id="EGU45210.1"/>
    </source>
</evidence>
<sequence length="45" mass="5383">MARRKMQSKRLNKTVAANRRKRMLSNNKKKVIARHRAFMQLITEA</sequence>